<comment type="caution">
    <text evidence="3">The sequence shown here is derived from an EMBL/GenBank/DDBJ whole genome shotgun (WGS) entry which is preliminary data.</text>
</comment>
<dbReference type="Proteomes" id="UP000640489">
    <property type="component" value="Unassembled WGS sequence"/>
</dbReference>
<feature type="signal peptide" evidence="2">
    <location>
        <begin position="1"/>
        <end position="26"/>
    </location>
</feature>
<organism evidence="3 4">
    <name type="scientific">Nocardioides islandensis</name>
    <dbReference type="NCBI Taxonomy" id="433663"/>
    <lineage>
        <taxon>Bacteria</taxon>
        <taxon>Bacillati</taxon>
        <taxon>Actinomycetota</taxon>
        <taxon>Actinomycetes</taxon>
        <taxon>Propionibacteriales</taxon>
        <taxon>Nocardioidaceae</taxon>
        <taxon>Nocardioides</taxon>
    </lineage>
</organism>
<evidence type="ECO:0008006" key="5">
    <source>
        <dbReference type="Google" id="ProtNLM"/>
    </source>
</evidence>
<accession>A0A930VFD1</accession>
<feature type="region of interest" description="Disordered" evidence="1">
    <location>
        <begin position="25"/>
        <end position="105"/>
    </location>
</feature>
<protein>
    <recommendedName>
        <fullName evidence="5">DUF320 domain-containing protein</fullName>
    </recommendedName>
</protein>
<feature type="compositionally biased region" description="Polar residues" evidence="1">
    <location>
        <begin position="52"/>
        <end position="61"/>
    </location>
</feature>
<gene>
    <name evidence="3" type="ORF">ISU07_12320</name>
</gene>
<dbReference type="RefSeq" id="WP_194707085.1">
    <property type="nucleotide sequence ID" value="NZ_JADKPN010000006.1"/>
</dbReference>
<feature type="chain" id="PRO_5038540715" description="DUF320 domain-containing protein" evidence="2">
    <location>
        <begin position="27"/>
        <end position="105"/>
    </location>
</feature>
<keyword evidence="2" id="KW-0732">Signal</keyword>
<sequence length="105" mass="10244">MHTKSVLAATLMSVALAAGTSGAAFAGEVTGRPGTPDVAGSGSGVRTGAPEHSNSICSYNGLNDMDPTQGPIHEIVQTPHNQGSPGDAGHGTCAGGTNPENPPAP</sequence>
<keyword evidence="4" id="KW-1185">Reference proteome</keyword>
<reference evidence="3" key="1">
    <citation type="submission" date="2020-11" db="EMBL/GenBank/DDBJ databases">
        <title>Nocardioides sp. nov., isolated from Soil of Cynanchum wilfordii Hemsley rhizosphere.</title>
        <authorList>
            <person name="Lee J.-S."/>
            <person name="Suh M.K."/>
            <person name="Kim J.-S."/>
        </authorList>
    </citation>
    <scope>NUCLEOTIDE SEQUENCE</scope>
    <source>
        <strain evidence="3">KCTC 19275</strain>
    </source>
</reference>
<evidence type="ECO:0000313" key="3">
    <source>
        <dbReference type="EMBL" id="MBF4763913.1"/>
    </source>
</evidence>
<dbReference type="EMBL" id="JADKPN010000006">
    <property type="protein sequence ID" value="MBF4763913.1"/>
    <property type="molecule type" value="Genomic_DNA"/>
</dbReference>
<evidence type="ECO:0000256" key="2">
    <source>
        <dbReference type="SAM" id="SignalP"/>
    </source>
</evidence>
<evidence type="ECO:0000313" key="4">
    <source>
        <dbReference type="Proteomes" id="UP000640489"/>
    </source>
</evidence>
<dbReference type="AlphaFoldDB" id="A0A930VFD1"/>
<name>A0A930VFD1_9ACTN</name>
<evidence type="ECO:0000256" key="1">
    <source>
        <dbReference type="SAM" id="MobiDB-lite"/>
    </source>
</evidence>
<proteinExistence type="predicted"/>